<evidence type="ECO:0000256" key="1">
    <source>
        <dbReference type="SAM" id="MobiDB-lite"/>
    </source>
</evidence>
<dbReference type="InterPro" id="IPR036910">
    <property type="entry name" value="HMG_box_dom_sf"/>
</dbReference>
<evidence type="ECO:0008006" key="4">
    <source>
        <dbReference type="Google" id="ProtNLM"/>
    </source>
</evidence>
<gene>
    <name evidence="2" type="ORF">PNAL_LOCUS3885</name>
</gene>
<proteinExistence type="predicted"/>
<dbReference type="SUPFAM" id="SSF47095">
    <property type="entry name" value="HMG-box"/>
    <property type="match status" value="1"/>
</dbReference>
<comment type="caution">
    <text evidence="2">The sequence shown here is derived from an EMBL/GenBank/DDBJ whole genome shotgun (WGS) entry which is preliminary data.</text>
</comment>
<dbReference type="AlphaFoldDB" id="A0A9W4HNU0"/>
<name>A0A9W4HNU0_PENNA</name>
<dbReference type="OrthoDB" id="386949at2759"/>
<reference evidence="2" key="1">
    <citation type="submission" date="2021-07" db="EMBL/GenBank/DDBJ databases">
        <authorList>
            <person name="Branca A.L. A."/>
        </authorList>
    </citation>
    <scope>NUCLEOTIDE SEQUENCE</scope>
</reference>
<dbReference type="Gene3D" id="1.10.30.10">
    <property type="entry name" value="High mobility group box domain"/>
    <property type="match status" value="1"/>
</dbReference>
<sequence length="213" mass="24639">MEWLLSFSAKPQLRRPFSWSSNPIYRQIFSTFRVAMSSTTRDTLSNGHILSSMSSLKSRSTSRGEHSTQKRRALPWDDMSPGAAWDMMVSLSELTRHMTDVPITDTEAWVHRPVEERMRETKQKKKIGRPLNSFMLYPLAYTNRIKMCSRRCSPQVSFSIAGKSWHKEPQNFRDKYQGLAQIGHEWSCLSISRLQIQTNVAKTAICGRVCSRY</sequence>
<accession>A0A9W4HNU0</accession>
<organism evidence="2 3">
    <name type="scientific">Penicillium nalgiovense</name>
    <dbReference type="NCBI Taxonomy" id="60175"/>
    <lineage>
        <taxon>Eukaryota</taxon>
        <taxon>Fungi</taxon>
        <taxon>Dikarya</taxon>
        <taxon>Ascomycota</taxon>
        <taxon>Pezizomycotina</taxon>
        <taxon>Eurotiomycetes</taxon>
        <taxon>Eurotiomycetidae</taxon>
        <taxon>Eurotiales</taxon>
        <taxon>Aspergillaceae</taxon>
        <taxon>Penicillium</taxon>
    </lineage>
</organism>
<protein>
    <recommendedName>
        <fullName evidence="4">HMG box domain-containing protein</fullName>
    </recommendedName>
</protein>
<feature type="region of interest" description="Disordered" evidence="1">
    <location>
        <begin position="49"/>
        <end position="72"/>
    </location>
</feature>
<evidence type="ECO:0000313" key="2">
    <source>
        <dbReference type="EMBL" id="CAG8072068.1"/>
    </source>
</evidence>
<feature type="compositionally biased region" description="Low complexity" evidence="1">
    <location>
        <begin position="51"/>
        <end position="61"/>
    </location>
</feature>
<dbReference type="Proteomes" id="UP001153461">
    <property type="component" value="Unassembled WGS sequence"/>
</dbReference>
<evidence type="ECO:0000313" key="3">
    <source>
        <dbReference type="Proteomes" id="UP001153461"/>
    </source>
</evidence>
<dbReference type="EMBL" id="CAJVNV010000135">
    <property type="protein sequence ID" value="CAG8072068.1"/>
    <property type="molecule type" value="Genomic_DNA"/>
</dbReference>